<dbReference type="AlphaFoldDB" id="F9EKE9"/>
<comment type="caution">
    <text evidence="1">The sequence shown here is derived from an EMBL/GenBank/DDBJ whole genome shotgun (WGS) entry which is preliminary data.</text>
</comment>
<accession>F9EKE9</accession>
<protein>
    <submittedName>
        <fullName evidence="1">Uncharacterized protein</fullName>
    </submittedName>
</protein>
<dbReference type="HOGENOM" id="CLU_3061852_0_0_0"/>
<name>F9EKE9_9FUSO</name>
<dbReference type="PATRIC" id="fig|997347.4.peg.377"/>
<dbReference type="Pfam" id="PF13310">
    <property type="entry name" value="Virulence_RhuM"/>
    <property type="match status" value="1"/>
</dbReference>
<dbReference type="Proteomes" id="UP000005392">
    <property type="component" value="Unassembled WGS sequence"/>
</dbReference>
<dbReference type="EMBL" id="AFQD01000063">
    <property type="protein sequence ID" value="EGQ80557.1"/>
    <property type="molecule type" value="Genomic_DNA"/>
</dbReference>
<dbReference type="InterPro" id="IPR011204">
    <property type="entry name" value="Virulence_RhuM-like"/>
</dbReference>
<keyword evidence="2" id="KW-1185">Reference proteome</keyword>
<sequence>MAKNNLELDEIKKLERLVVEYFDYVEDVIERENTFTMEEFAKSVNEFLEFRKY</sequence>
<organism evidence="1 2">
    <name type="scientific">Fusobacterium animalis ATCC 51191</name>
    <dbReference type="NCBI Taxonomy" id="997347"/>
    <lineage>
        <taxon>Bacteria</taxon>
        <taxon>Fusobacteriati</taxon>
        <taxon>Fusobacteriota</taxon>
        <taxon>Fusobacteriia</taxon>
        <taxon>Fusobacteriales</taxon>
        <taxon>Fusobacteriaceae</taxon>
        <taxon>Fusobacterium</taxon>
    </lineage>
</organism>
<proteinExistence type="predicted"/>
<gene>
    <name evidence="1" type="ORF">HMPREF9094_0403</name>
</gene>
<evidence type="ECO:0000313" key="1">
    <source>
        <dbReference type="EMBL" id="EGQ80557.1"/>
    </source>
</evidence>
<evidence type="ECO:0000313" key="2">
    <source>
        <dbReference type="Proteomes" id="UP000005392"/>
    </source>
</evidence>
<reference evidence="1 2" key="1">
    <citation type="submission" date="2011-05" db="EMBL/GenBank/DDBJ databases">
        <authorList>
            <person name="Muzny D."/>
            <person name="Qin X."/>
            <person name="Deng J."/>
            <person name="Jiang H."/>
            <person name="Liu Y."/>
            <person name="Qu J."/>
            <person name="Song X.-Z."/>
            <person name="Zhang L."/>
            <person name="Thornton R."/>
            <person name="Coyle M."/>
            <person name="Francisco L."/>
            <person name="Jackson L."/>
            <person name="Javaid M."/>
            <person name="Korchina V."/>
            <person name="Kovar C."/>
            <person name="Mata R."/>
            <person name="Mathew T."/>
            <person name="Ngo R."/>
            <person name="Nguyen L."/>
            <person name="Nguyen N."/>
            <person name="Okwuonu G."/>
            <person name="Ongeri F."/>
            <person name="Pham C."/>
            <person name="Simmons D."/>
            <person name="Wilczek-Boney K."/>
            <person name="Hale W."/>
            <person name="Jakkamsetti A."/>
            <person name="Pham P."/>
            <person name="Ruth R."/>
            <person name="San Lucas F."/>
            <person name="Warren J."/>
            <person name="Zhang J."/>
            <person name="Zhao Z."/>
            <person name="Zhou C."/>
            <person name="Zhu D."/>
            <person name="Lee S."/>
            <person name="Bess C."/>
            <person name="Blankenburg K."/>
            <person name="Forbes L."/>
            <person name="Fu Q."/>
            <person name="Gubbala S."/>
            <person name="Hirani K."/>
            <person name="Jayaseelan J.C."/>
            <person name="Lara F."/>
            <person name="Munidasa M."/>
            <person name="Palculict T."/>
            <person name="Patil S."/>
            <person name="Pu L.-L."/>
            <person name="Saada N."/>
            <person name="Tang L."/>
            <person name="Weissenberger G."/>
            <person name="Zhu Y."/>
            <person name="Hemphill L."/>
            <person name="Shang Y."/>
            <person name="Youmans B."/>
            <person name="Ayvaz T."/>
            <person name="Ross M."/>
            <person name="Santibanez J."/>
            <person name="Aqrawi P."/>
            <person name="Gross S."/>
            <person name="Joshi V."/>
            <person name="Fowler G."/>
            <person name="Nazareth L."/>
            <person name="Reid J."/>
            <person name="Worley K."/>
            <person name="Petrosino J."/>
            <person name="Highlander S."/>
            <person name="Gibbs R."/>
        </authorList>
    </citation>
    <scope>NUCLEOTIDE SEQUENCE [LARGE SCALE GENOMIC DNA]</scope>
    <source>
        <strain evidence="1 2">ATCC 51191</strain>
    </source>
</reference>